<dbReference type="InterPro" id="IPR050109">
    <property type="entry name" value="HTH-type_TetR-like_transc_reg"/>
</dbReference>
<keyword evidence="7" id="KW-1185">Reference proteome</keyword>
<reference evidence="6 7" key="1">
    <citation type="journal article" date="2013" name="ISME J.">
        <title>A metabolic model for members of the genus Tetrasphaera involved in enhanced biological phosphorus removal.</title>
        <authorList>
            <person name="Kristiansen R."/>
            <person name="Nguyen H.T.T."/>
            <person name="Saunders A.M."/>
            <person name="Nielsen J.L."/>
            <person name="Wimmer R."/>
            <person name="Le V.Q."/>
            <person name="McIlroy S.J."/>
            <person name="Petrovski S."/>
            <person name="Seviour R.J."/>
            <person name="Calteau A."/>
            <person name="Nielsen K.L."/>
            <person name="Nielsen P.H."/>
        </authorList>
    </citation>
    <scope>NUCLEOTIDE SEQUENCE [LARGE SCALE GENOMIC DNA]</scope>
    <source>
        <strain evidence="6 7">T1-X7</strain>
    </source>
</reference>
<sequence>MTPPTAPGIRARNRAAIETEIRRVARRHLAESGAAALSLRAVARDLDMVPSALYRYVASRDDLLTLLIVDAYDDLGDAVDAALGPLEDAAPRSRFVAIAETLRTWALEHPADYALLFGSPVPDYRAPADRTNASGTRVYARLLTLAAGLRTVPDLAGLDEATQLEGAAALDTLVRDPQVALTGVTPLVLQRALAAWHLVHGAVTSEVFEQLGPDVATDPVALFAATADLATAVLFGDAD</sequence>
<dbReference type="GO" id="GO:0003700">
    <property type="term" value="F:DNA-binding transcription factor activity"/>
    <property type="evidence" value="ECO:0007669"/>
    <property type="project" value="TreeGrafter"/>
</dbReference>
<proteinExistence type="predicted"/>
<comment type="caution">
    <text evidence="6">The sequence shown here is derived from an EMBL/GenBank/DDBJ whole genome shotgun (WGS) entry which is preliminary data.</text>
</comment>
<keyword evidence="3" id="KW-0804">Transcription</keyword>
<feature type="DNA-binding region" description="H-T-H motif" evidence="4">
    <location>
        <begin position="38"/>
        <end position="57"/>
    </location>
</feature>
<dbReference type="Pfam" id="PF13305">
    <property type="entry name" value="TetR_C_33"/>
    <property type="match status" value="1"/>
</dbReference>
<dbReference type="PANTHER" id="PTHR30055:SF243">
    <property type="entry name" value="HTH-TYPE TRANSCRIPTIONAL REGULATOR RV1816"/>
    <property type="match status" value="1"/>
</dbReference>
<dbReference type="PANTHER" id="PTHR30055">
    <property type="entry name" value="HTH-TYPE TRANSCRIPTIONAL REGULATOR RUTR"/>
    <property type="match status" value="1"/>
</dbReference>
<evidence type="ECO:0000256" key="4">
    <source>
        <dbReference type="PROSITE-ProRule" id="PRU00335"/>
    </source>
</evidence>
<organism evidence="6 7">
    <name type="scientific">Nostocoides japonicum T1-X7</name>
    <dbReference type="NCBI Taxonomy" id="1194083"/>
    <lineage>
        <taxon>Bacteria</taxon>
        <taxon>Bacillati</taxon>
        <taxon>Actinomycetota</taxon>
        <taxon>Actinomycetes</taxon>
        <taxon>Micrococcales</taxon>
        <taxon>Intrasporangiaceae</taxon>
        <taxon>Nostocoides</taxon>
    </lineage>
</organism>
<dbReference type="SUPFAM" id="SSF48498">
    <property type="entry name" value="Tetracyclin repressor-like, C-terminal domain"/>
    <property type="match status" value="1"/>
</dbReference>
<evidence type="ECO:0000256" key="3">
    <source>
        <dbReference type="ARBA" id="ARBA00023163"/>
    </source>
</evidence>
<protein>
    <recommendedName>
        <fullName evidence="5">HTH tetR-type domain-containing protein</fullName>
    </recommendedName>
</protein>
<keyword evidence="2 4" id="KW-0238">DNA-binding</keyword>
<dbReference type="Gene3D" id="1.10.357.10">
    <property type="entry name" value="Tetracycline Repressor, domain 2"/>
    <property type="match status" value="1"/>
</dbReference>
<dbReference type="RefSeq" id="WP_048556263.1">
    <property type="nucleotide sequence ID" value="NZ_HF570958.1"/>
</dbReference>
<dbReference type="EMBL" id="CAJB01000412">
    <property type="protein sequence ID" value="CCH80157.1"/>
    <property type="molecule type" value="Genomic_DNA"/>
</dbReference>
<evidence type="ECO:0000259" key="5">
    <source>
        <dbReference type="PROSITE" id="PS50977"/>
    </source>
</evidence>
<dbReference type="OrthoDB" id="3210322at2"/>
<dbReference type="InterPro" id="IPR001647">
    <property type="entry name" value="HTH_TetR"/>
</dbReference>
<keyword evidence="1" id="KW-0805">Transcription regulation</keyword>
<evidence type="ECO:0000256" key="1">
    <source>
        <dbReference type="ARBA" id="ARBA00023015"/>
    </source>
</evidence>
<dbReference type="GO" id="GO:0000976">
    <property type="term" value="F:transcription cis-regulatory region binding"/>
    <property type="evidence" value="ECO:0007669"/>
    <property type="project" value="TreeGrafter"/>
</dbReference>
<dbReference type="AlphaFoldDB" id="A0A077M520"/>
<dbReference type="SUPFAM" id="SSF46689">
    <property type="entry name" value="Homeodomain-like"/>
    <property type="match status" value="1"/>
</dbReference>
<dbReference type="InterPro" id="IPR025996">
    <property type="entry name" value="MT1864/Rv1816-like_C"/>
</dbReference>
<feature type="domain" description="HTH tetR-type" evidence="5">
    <location>
        <begin position="15"/>
        <end position="75"/>
    </location>
</feature>
<gene>
    <name evidence="6" type="ORF">BN12_780006</name>
</gene>
<dbReference type="PROSITE" id="PS50977">
    <property type="entry name" value="HTH_TETR_2"/>
    <property type="match status" value="1"/>
</dbReference>
<evidence type="ECO:0000256" key="2">
    <source>
        <dbReference type="ARBA" id="ARBA00023125"/>
    </source>
</evidence>
<evidence type="ECO:0000313" key="7">
    <source>
        <dbReference type="Proteomes" id="UP000035721"/>
    </source>
</evidence>
<dbReference type="InterPro" id="IPR036271">
    <property type="entry name" value="Tet_transcr_reg_TetR-rel_C_sf"/>
</dbReference>
<dbReference type="STRING" id="1194083.BN12_780006"/>
<evidence type="ECO:0000313" key="6">
    <source>
        <dbReference type="EMBL" id="CCH80157.1"/>
    </source>
</evidence>
<dbReference type="Proteomes" id="UP000035721">
    <property type="component" value="Unassembled WGS sequence"/>
</dbReference>
<dbReference type="InterPro" id="IPR009057">
    <property type="entry name" value="Homeodomain-like_sf"/>
</dbReference>
<dbReference type="Pfam" id="PF00440">
    <property type="entry name" value="TetR_N"/>
    <property type="match status" value="1"/>
</dbReference>
<accession>A0A077M520</accession>
<name>A0A077M520_9MICO</name>